<name>Q9WS22_RABV</name>
<feature type="region of interest" description="Disordered" evidence="1">
    <location>
        <begin position="1"/>
        <end position="25"/>
    </location>
</feature>
<protein>
    <submittedName>
        <fullName evidence="2">Glycoprotein</fullName>
    </submittedName>
</protein>
<sequence length="76" mass="8381">HRRESKQHSLRGTERKVPVTSQSGKAISSWESLRAGVRPECEGRPFSRCFSLGGHLPPEVRGGQSSINLLKLRVTG</sequence>
<proteinExistence type="predicted"/>
<dbReference type="EMBL" id="AF079920">
    <property type="protein sequence ID" value="AAD39063.1"/>
    <property type="molecule type" value="Genomic_RNA"/>
</dbReference>
<feature type="non-terminal residue" evidence="2">
    <location>
        <position position="1"/>
    </location>
</feature>
<evidence type="ECO:0000313" key="2">
    <source>
        <dbReference type="EMBL" id="AAD39063.1"/>
    </source>
</evidence>
<reference evidence="2" key="1">
    <citation type="journal article" date="2005" name="Virus Res.">
        <title>Mongoose rabies in southern Africa: a re-evaluation based on molecular epidemiology.</title>
        <authorList>
            <person name="Nel L.H."/>
            <person name="Sabeta C.T."/>
            <person name="von Teichman B."/>
            <person name="Jaftha J.B."/>
            <person name="Rupprecht C.E."/>
            <person name="Bingham J."/>
        </authorList>
    </citation>
    <scope>NUCLEOTIDE SEQUENCE</scope>
    <source>
        <strain evidence="2">B256</strain>
    </source>
</reference>
<accession>Q9WS22</accession>
<evidence type="ECO:0000256" key="1">
    <source>
        <dbReference type="SAM" id="MobiDB-lite"/>
    </source>
</evidence>
<organism evidence="2">
    <name type="scientific">Rabies virus</name>
    <name type="common">RABV</name>
    <name type="synonym">Lyssavirus rabies</name>
    <dbReference type="NCBI Taxonomy" id="11292"/>
    <lineage>
        <taxon>Viruses</taxon>
        <taxon>Riboviria</taxon>
        <taxon>Orthornavirae</taxon>
        <taxon>Negarnaviricota</taxon>
        <taxon>Haploviricotina</taxon>
        <taxon>Monjiviricetes</taxon>
        <taxon>Mononegavirales</taxon>
        <taxon>Rhabdoviridae</taxon>
        <taxon>Alpharhabdovirinae</taxon>
        <taxon>Lyssavirus</taxon>
    </lineage>
</organism>